<dbReference type="GO" id="GO:0004553">
    <property type="term" value="F:hydrolase activity, hydrolyzing O-glycosyl compounds"/>
    <property type="evidence" value="ECO:0007669"/>
    <property type="project" value="InterPro"/>
</dbReference>
<evidence type="ECO:0000313" key="4">
    <source>
        <dbReference type="Proteomes" id="UP000054032"/>
    </source>
</evidence>
<dbReference type="GeneID" id="19118743"/>
<keyword evidence="3" id="KW-0378">Hydrolase</keyword>
<sequence length="354" mass="38806">MLTTATLLLVLAIPGFLSNVAAEDCTVFSTNGSTAAMYDFYRFYDFRNLSESLIGNVDTVSDSGEKQSITVASHGQSNIIAASPWSAGWDVRHWLRPAAREDTIDMHYTPSSVSISKNNDGSKESSTYLTLHTTRLHNGTQLASELDFIEHNATYASIRMSARIRGASGAIAGFFTYHNDTAESDIEIPTGGTSNEIHYSNQPTTDPDTAAPIQDATFNVSTKDSQPTSIWNNYRLDWIRGRSAWYVNGKQTAETRVNVPDAESTIILNLWSNGGNFSGRMDIGNEAWFDIQWVELLFNTTTTTVDKTSRTVCSVESSLGSPVPSVSYSIHEGASEHLWWAVGLISMVALIQST</sequence>
<dbReference type="CDD" id="cd00413">
    <property type="entry name" value="Glyco_hydrolase_16"/>
    <property type="match status" value="1"/>
</dbReference>
<dbReference type="OrthoDB" id="4388755at2759"/>
<dbReference type="InterPro" id="IPR013320">
    <property type="entry name" value="ConA-like_dom_sf"/>
</dbReference>
<dbReference type="AlphaFoldDB" id="W6YQ89"/>
<keyword evidence="1" id="KW-0732">Signal</keyword>
<evidence type="ECO:0000256" key="1">
    <source>
        <dbReference type="SAM" id="SignalP"/>
    </source>
</evidence>
<feature type="signal peptide" evidence="1">
    <location>
        <begin position="1"/>
        <end position="22"/>
    </location>
</feature>
<feature type="domain" description="GH16" evidence="2">
    <location>
        <begin position="44"/>
        <end position="302"/>
    </location>
</feature>
<proteinExistence type="predicted"/>
<dbReference type="Pfam" id="PF00722">
    <property type="entry name" value="Glyco_hydro_16"/>
    <property type="match status" value="1"/>
</dbReference>
<dbReference type="SUPFAM" id="SSF49899">
    <property type="entry name" value="Concanavalin A-like lectins/glucanases"/>
    <property type="match status" value="1"/>
</dbReference>
<evidence type="ECO:0000313" key="3">
    <source>
        <dbReference type="EMBL" id="EUC41592.1"/>
    </source>
</evidence>
<dbReference type="PANTHER" id="PTHR38121:SF4">
    <property type="entry name" value="GH16 DOMAIN-CONTAINING PROTEIN-RELATED"/>
    <property type="match status" value="1"/>
</dbReference>
<dbReference type="Proteomes" id="UP000054032">
    <property type="component" value="Unassembled WGS sequence"/>
</dbReference>
<dbReference type="InterPro" id="IPR000757">
    <property type="entry name" value="Beta-glucanase-like"/>
</dbReference>
<dbReference type="KEGG" id="bor:COCMIDRAFT_105751"/>
<accession>W6YQ89</accession>
<dbReference type="EMBL" id="KI964095">
    <property type="protein sequence ID" value="EUC41592.1"/>
    <property type="molecule type" value="Genomic_DNA"/>
</dbReference>
<dbReference type="Gene3D" id="2.60.120.200">
    <property type="match status" value="1"/>
</dbReference>
<reference evidence="3 4" key="1">
    <citation type="journal article" date="2013" name="PLoS Genet.">
        <title>Comparative genome structure, secondary metabolite, and effector coding capacity across Cochliobolus pathogens.</title>
        <authorList>
            <person name="Condon B.J."/>
            <person name="Leng Y."/>
            <person name="Wu D."/>
            <person name="Bushley K.E."/>
            <person name="Ohm R.A."/>
            <person name="Otillar R."/>
            <person name="Martin J."/>
            <person name="Schackwitz W."/>
            <person name="Grimwood J."/>
            <person name="MohdZainudin N."/>
            <person name="Xue C."/>
            <person name="Wang R."/>
            <person name="Manning V.A."/>
            <person name="Dhillon B."/>
            <person name="Tu Z.J."/>
            <person name="Steffenson B.J."/>
            <person name="Salamov A."/>
            <person name="Sun H."/>
            <person name="Lowry S."/>
            <person name="LaButti K."/>
            <person name="Han J."/>
            <person name="Copeland A."/>
            <person name="Lindquist E."/>
            <person name="Barry K."/>
            <person name="Schmutz J."/>
            <person name="Baker S.E."/>
            <person name="Ciuffetti L.M."/>
            <person name="Grigoriev I.V."/>
            <person name="Zhong S."/>
            <person name="Turgeon B.G."/>
        </authorList>
    </citation>
    <scope>NUCLEOTIDE SEQUENCE [LARGE SCALE GENOMIC DNA]</scope>
    <source>
        <strain evidence="3 4">ATCC 44560</strain>
    </source>
</reference>
<protein>
    <submittedName>
        <fullName evidence="3">Glycoside hydrolase family 16 protein</fullName>
    </submittedName>
</protein>
<dbReference type="RefSeq" id="XP_007691884.1">
    <property type="nucleotide sequence ID" value="XM_007693694.1"/>
</dbReference>
<dbReference type="eggNOG" id="ENOG502SNV9">
    <property type="taxonomic scope" value="Eukaryota"/>
</dbReference>
<dbReference type="GO" id="GO:0005975">
    <property type="term" value="P:carbohydrate metabolic process"/>
    <property type="evidence" value="ECO:0007669"/>
    <property type="project" value="InterPro"/>
</dbReference>
<keyword evidence="4" id="KW-1185">Reference proteome</keyword>
<name>W6YQ89_COCMI</name>
<dbReference type="HOGENOM" id="CLU_039765_0_0_1"/>
<dbReference type="PROSITE" id="PS51762">
    <property type="entry name" value="GH16_2"/>
    <property type="match status" value="1"/>
</dbReference>
<feature type="chain" id="PRO_5004886617" evidence="1">
    <location>
        <begin position="23"/>
        <end position="354"/>
    </location>
</feature>
<evidence type="ECO:0000259" key="2">
    <source>
        <dbReference type="PROSITE" id="PS51762"/>
    </source>
</evidence>
<dbReference type="PANTHER" id="PTHR38121">
    <property type="entry name" value="GH16 DOMAIN-CONTAINING PROTEIN"/>
    <property type="match status" value="1"/>
</dbReference>
<organism evidence="3 4">
    <name type="scientific">Bipolaris oryzae ATCC 44560</name>
    <dbReference type="NCBI Taxonomy" id="930090"/>
    <lineage>
        <taxon>Eukaryota</taxon>
        <taxon>Fungi</taxon>
        <taxon>Dikarya</taxon>
        <taxon>Ascomycota</taxon>
        <taxon>Pezizomycotina</taxon>
        <taxon>Dothideomycetes</taxon>
        <taxon>Pleosporomycetidae</taxon>
        <taxon>Pleosporales</taxon>
        <taxon>Pleosporineae</taxon>
        <taxon>Pleosporaceae</taxon>
        <taxon>Bipolaris</taxon>
    </lineage>
</organism>
<gene>
    <name evidence="3" type="ORF">COCMIDRAFT_105751</name>
</gene>